<evidence type="ECO:0000313" key="3">
    <source>
        <dbReference type="Proteomes" id="UP000680158"/>
    </source>
</evidence>
<feature type="transmembrane region" description="Helical" evidence="1">
    <location>
        <begin position="45"/>
        <end position="67"/>
    </location>
</feature>
<feature type="transmembrane region" description="Helical" evidence="1">
    <location>
        <begin position="21"/>
        <end position="39"/>
    </location>
</feature>
<keyword evidence="1" id="KW-1133">Transmembrane helix</keyword>
<dbReference type="EMBL" id="JAGSPM010000005">
    <property type="protein sequence ID" value="MBR7746905.1"/>
    <property type="molecule type" value="Genomic_DNA"/>
</dbReference>
<protein>
    <submittedName>
        <fullName evidence="2">Uncharacterized protein</fullName>
    </submittedName>
</protein>
<dbReference type="AlphaFoldDB" id="A0A941DEX2"/>
<dbReference type="Proteomes" id="UP000680158">
    <property type="component" value="Unassembled WGS sequence"/>
</dbReference>
<accession>A0A941DEX2</accession>
<feature type="transmembrane region" description="Helical" evidence="1">
    <location>
        <begin position="113"/>
        <end position="133"/>
    </location>
</feature>
<keyword evidence="3" id="KW-1185">Reference proteome</keyword>
<reference evidence="2 3" key="1">
    <citation type="submission" date="2021-04" db="EMBL/GenBank/DDBJ databases">
        <title>novel species isolated from subtropical streams in China.</title>
        <authorList>
            <person name="Lu H."/>
        </authorList>
    </citation>
    <scope>NUCLEOTIDE SEQUENCE [LARGE SCALE GENOMIC DNA]</scope>
    <source>
        <strain evidence="2 3">BYS107W</strain>
    </source>
</reference>
<evidence type="ECO:0000313" key="2">
    <source>
        <dbReference type="EMBL" id="MBR7746905.1"/>
    </source>
</evidence>
<sequence length="138" mass="15827">MFNNEYSKKEKKDAKKYSSELGISIVLYTAVLFASIYIAKPMENGWLRTAIVLTPIFPALGAFWAIIRHFRRMDEYMRVWLLEALALAGGLTAVFSFSYGFLEGMGYPKLSGFVIYVVFMGSWGLITLVRKFILEREQ</sequence>
<evidence type="ECO:0000256" key="1">
    <source>
        <dbReference type="SAM" id="Phobius"/>
    </source>
</evidence>
<comment type="caution">
    <text evidence="2">The sequence shown here is derived from an EMBL/GenBank/DDBJ whole genome shotgun (WGS) entry which is preliminary data.</text>
</comment>
<name>A0A941DEX2_9BURK</name>
<keyword evidence="1" id="KW-0812">Transmembrane</keyword>
<dbReference type="RefSeq" id="WP_212684200.1">
    <property type="nucleotide sequence ID" value="NZ_JAGSPM010000005.1"/>
</dbReference>
<gene>
    <name evidence="2" type="ORF">KDM92_09955</name>
</gene>
<keyword evidence="1" id="KW-0472">Membrane</keyword>
<feature type="transmembrane region" description="Helical" evidence="1">
    <location>
        <begin position="79"/>
        <end position="101"/>
    </location>
</feature>
<organism evidence="2 3">
    <name type="scientific">Undibacterium baiyunense</name>
    <dbReference type="NCBI Taxonomy" id="2828731"/>
    <lineage>
        <taxon>Bacteria</taxon>
        <taxon>Pseudomonadati</taxon>
        <taxon>Pseudomonadota</taxon>
        <taxon>Betaproteobacteria</taxon>
        <taxon>Burkholderiales</taxon>
        <taxon>Oxalobacteraceae</taxon>
        <taxon>Undibacterium</taxon>
    </lineage>
</organism>
<proteinExistence type="predicted"/>